<name>A0ABV4GE61_9BRAD</name>
<reference evidence="2 3" key="1">
    <citation type="submission" date="2024-07" db="EMBL/GenBank/DDBJ databases">
        <title>Genomic Encyclopedia of Type Strains, Phase V (KMG-V): Genome sequencing to study the core and pangenomes of soil and plant-associated prokaryotes.</title>
        <authorList>
            <person name="Whitman W."/>
        </authorList>
    </citation>
    <scope>NUCLEOTIDE SEQUENCE [LARGE SCALE GENOMIC DNA]</scope>
    <source>
        <strain evidence="2 3">USDA 222</strain>
    </source>
</reference>
<evidence type="ECO:0000313" key="2">
    <source>
        <dbReference type="EMBL" id="MEY9469761.1"/>
    </source>
</evidence>
<accession>A0ABV4GE61</accession>
<gene>
    <name evidence="2" type="ORF">ABH992_002160</name>
</gene>
<dbReference type="EMBL" id="JBGBZN010000002">
    <property type="protein sequence ID" value="MEY9469761.1"/>
    <property type="molecule type" value="Genomic_DNA"/>
</dbReference>
<comment type="caution">
    <text evidence="2">The sequence shown here is derived from an EMBL/GenBank/DDBJ whole genome shotgun (WGS) entry which is preliminary data.</text>
</comment>
<feature type="compositionally biased region" description="Low complexity" evidence="1">
    <location>
        <begin position="37"/>
        <end position="46"/>
    </location>
</feature>
<organism evidence="2 3">
    <name type="scientific">Bradyrhizobium yuanmingense</name>
    <dbReference type="NCBI Taxonomy" id="108015"/>
    <lineage>
        <taxon>Bacteria</taxon>
        <taxon>Pseudomonadati</taxon>
        <taxon>Pseudomonadota</taxon>
        <taxon>Alphaproteobacteria</taxon>
        <taxon>Hyphomicrobiales</taxon>
        <taxon>Nitrobacteraceae</taxon>
        <taxon>Bradyrhizobium</taxon>
    </lineage>
</organism>
<sequence>MTDTASIPPRLTPCKINPSNFCGRTRRRRRQNNSMPSSAVSTTSTRRVVAVQGANAARGRARLPGRERRATVRPWLRRGFPVALGRGGRDRRRSTDKSLAERRRPFRCRYRYRECGGELVRRGPSGQGQQPDRLTRSIRQHLAAAPFFSGRRFEPVPAKVAPRPESDSGHTCPGALLLGIEPGRAPEHRRIG</sequence>
<feature type="region of interest" description="Disordered" evidence="1">
    <location>
        <begin position="27"/>
        <end position="46"/>
    </location>
</feature>
<keyword evidence="3" id="KW-1185">Reference proteome</keyword>
<evidence type="ECO:0000256" key="1">
    <source>
        <dbReference type="SAM" id="MobiDB-lite"/>
    </source>
</evidence>
<evidence type="ECO:0000313" key="3">
    <source>
        <dbReference type="Proteomes" id="UP001565474"/>
    </source>
</evidence>
<proteinExistence type="predicted"/>
<protein>
    <submittedName>
        <fullName evidence="2">Uncharacterized protein</fullName>
    </submittedName>
</protein>
<dbReference type="Proteomes" id="UP001565474">
    <property type="component" value="Unassembled WGS sequence"/>
</dbReference>